<dbReference type="SUPFAM" id="SSF53098">
    <property type="entry name" value="Ribonuclease H-like"/>
    <property type="match status" value="1"/>
</dbReference>
<dbReference type="Pfam" id="PF02037">
    <property type="entry name" value="SAP"/>
    <property type="match status" value="1"/>
</dbReference>
<accession>A0A225ADE0</accession>
<organism evidence="4 5">
    <name type="scientific">Talaromyces atroroseus</name>
    <dbReference type="NCBI Taxonomy" id="1441469"/>
    <lineage>
        <taxon>Eukaryota</taxon>
        <taxon>Fungi</taxon>
        <taxon>Dikarya</taxon>
        <taxon>Ascomycota</taxon>
        <taxon>Pezizomycotina</taxon>
        <taxon>Eurotiomycetes</taxon>
        <taxon>Eurotiomycetidae</taxon>
        <taxon>Eurotiales</taxon>
        <taxon>Trichocomaceae</taxon>
        <taxon>Talaromyces</taxon>
        <taxon>Talaromyces sect. Trachyspermi</taxon>
    </lineage>
</organism>
<keyword evidence="2" id="KW-0012">Acyltransferase</keyword>
<dbReference type="PANTHER" id="PTHR28072">
    <property type="entry name" value="CRUCIFORM CUTTING ENDONUCLEASE 1, MITOCHONDRIAL-RELATED"/>
    <property type="match status" value="1"/>
</dbReference>
<dbReference type="InterPro" id="IPR003034">
    <property type="entry name" value="SAP_dom"/>
</dbReference>
<dbReference type="Pfam" id="PF09159">
    <property type="entry name" value="Ydc2-catalyt"/>
    <property type="match status" value="1"/>
</dbReference>
<dbReference type="GO" id="GO:0004520">
    <property type="term" value="F:DNA endonuclease activity"/>
    <property type="evidence" value="ECO:0007669"/>
    <property type="project" value="TreeGrafter"/>
</dbReference>
<dbReference type="GeneID" id="31005420"/>
<dbReference type="Gene3D" id="3.30.420.10">
    <property type="entry name" value="Ribonuclease H-like superfamily/Ribonuclease H"/>
    <property type="match status" value="1"/>
</dbReference>
<dbReference type="GO" id="GO:0070336">
    <property type="term" value="F:flap-structured DNA binding"/>
    <property type="evidence" value="ECO:0007669"/>
    <property type="project" value="TreeGrafter"/>
</dbReference>
<dbReference type="InterPro" id="IPR015242">
    <property type="entry name" value="Ydc2_cat"/>
</dbReference>
<dbReference type="PROSITE" id="PS50800">
    <property type="entry name" value="SAP"/>
    <property type="match status" value="1"/>
</dbReference>
<dbReference type="AlphaFoldDB" id="A0A225ADE0"/>
<protein>
    <recommendedName>
        <fullName evidence="3">SAP domain-containing protein</fullName>
    </recommendedName>
</protein>
<dbReference type="InterPro" id="IPR012337">
    <property type="entry name" value="RNaseH-like_sf"/>
</dbReference>
<dbReference type="PANTHER" id="PTHR28072:SF1">
    <property type="entry name" value="CRUCIFORM CUTTING ENDONUCLEASE 1, MITOCHONDRIAL-RELATED"/>
    <property type="match status" value="1"/>
</dbReference>
<dbReference type="GO" id="GO:0000402">
    <property type="term" value="F:crossed form four-way junction DNA binding"/>
    <property type="evidence" value="ECO:0007669"/>
    <property type="project" value="TreeGrafter"/>
</dbReference>
<evidence type="ECO:0000256" key="2">
    <source>
        <dbReference type="ARBA" id="ARBA00023315"/>
    </source>
</evidence>
<dbReference type="STRING" id="1441469.A0A225ADE0"/>
<dbReference type="InterPro" id="IPR023213">
    <property type="entry name" value="CAT-like_dom_sf"/>
</dbReference>
<dbReference type="GO" id="GO:0016746">
    <property type="term" value="F:acyltransferase activity"/>
    <property type="evidence" value="ECO:0007669"/>
    <property type="project" value="UniProtKB-KW"/>
</dbReference>
<dbReference type="Gene3D" id="3.30.559.10">
    <property type="entry name" value="Chloramphenicol acetyltransferase-like domain"/>
    <property type="match status" value="2"/>
</dbReference>
<dbReference type="InterPro" id="IPR036397">
    <property type="entry name" value="RNaseH_sf"/>
</dbReference>
<dbReference type="GO" id="GO:0005739">
    <property type="term" value="C:mitochondrion"/>
    <property type="evidence" value="ECO:0007669"/>
    <property type="project" value="TreeGrafter"/>
</dbReference>
<evidence type="ECO:0000313" key="4">
    <source>
        <dbReference type="EMBL" id="OKL59181.1"/>
    </source>
</evidence>
<dbReference type="SMART" id="SM00513">
    <property type="entry name" value="SAP"/>
    <property type="match status" value="1"/>
</dbReference>
<feature type="domain" description="SAP" evidence="3">
    <location>
        <begin position="548"/>
        <end position="582"/>
    </location>
</feature>
<evidence type="ECO:0000256" key="1">
    <source>
        <dbReference type="ARBA" id="ARBA00022679"/>
    </source>
</evidence>
<proteinExistence type="predicted"/>
<dbReference type="GO" id="GO:0000403">
    <property type="term" value="F:Y-form DNA binding"/>
    <property type="evidence" value="ECO:0007669"/>
    <property type="project" value="TreeGrafter"/>
</dbReference>
<sequence length="937" mass="103381">MADFTPFSLSSLDHTLLSVYIPQNLCFRTADHEQCLSRLQAGINLLMARLPFLTGEIVPRTDHDGAKPGELRIQPGKSSDGMMAIPMLTIKHFAGVILPPVLVRGSDAVKTDDRATVASLDSQFFPLPPILPPEQPRPVMRMQANVVADGVILSMAFSHSVFDGTGTGRVHELLAECCRAAATERPVFLPTDGKEEAALRNRLTTAGEGGHPKIDHSGEIGQSYAYESKESEANTEDSKQLLAADLLMRAFIFSPERLERLRKACSVLLPLLTHLYNQKVEDSTTRTKWPTFLSSNDVLTAVLGVCVERTRGKGGVDVSSPTRNLTFAVNFRRRLAGLPDHYLGNAVMPSRVYFRLPVDEQPGLLDSLENSIDLHPLQGSGIDARGLLEIANLAFQSRAGILAIDDAFLRSWMAFLTGQPDYGSMNLRYGVMVVTSWRDLMINSLDFGPGLGEVENFEFNFGVADGTREQAGVLEEIRRPRLMFIELGLESPTHFNSIRTSIPSPQTSFHQLTKSHIQEPNKSEDSMRFTSSTLSKVAAATATLDQYLTTLKATQLKALARATGIPSSGRKDVLRKRIGEDVSMSVFLRHDPQHGDAGKKELSVLSIDMGIQNLAVAHLVVRDGLSASSSSSSSSSSSLGQPGSVMLNAWHRIGVQELTRRHQQGKISKDPESEEEEPLQFILPAAAFRTFSTTQTQKSTDEKSNIPKGIETVEGKINFDPESLSLSAFILLSALLKAYKPTHILIERQRFRSGGQRAVLEWSLRVGVFEGMVHAVLRTMREIECYADADGLQVYGISPARVMQFWDNDNDSRDETVQKNAKSVKKLKMDIIGELLMSSSSTSRSKQEADSRISALSSWGFDVNTATTQKVVDAYLARWNGSNGKKRTKDGSDKNQDRIEKMDDLADCLLQGLTWLEWQARRARVIGDFTSSISRRV</sequence>
<dbReference type="RefSeq" id="XP_020119302.1">
    <property type="nucleotide sequence ID" value="XM_020267959.1"/>
</dbReference>
<keyword evidence="5" id="KW-1185">Reference proteome</keyword>
<dbReference type="InterPro" id="IPR054710">
    <property type="entry name" value="Tri101-like_N"/>
</dbReference>
<dbReference type="EMBL" id="LFMY01000008">
    <property type="protein sequence ID" value="OKL59181.1"/>
    <property type="molecule type" value="Genomic_DNA"/>
</dbReference>
<dbReference type="Proteomes" id="UP000214365">
    <property type="component" value="Unassembled WGS sequence"/>
</dbReference>
<evidence type="ECO:0000259" key="3">
    <source>
        <dbReference type="PROSITE" id="PS50800"/>
    </source>
</evidence>
<comment type="caution">
    <text evidence="4">The sequence shown here is derived from an EMBL/GenBank/DDBJ whole genome shotgun (WGS) entry which is preliminary data.</text>
</comment>
<dbReference type="OrthoDB" id="5552842at2759"/>
<dbReference type="CDD" id="cd16963">
    <property type="entry name" value="CCE1"/>
    <property type="match status" value="1"/>
</dbReference>
<gene>
    <name evidence="4" type="ORF">UA08_05664</name>
</gene>
<reference evidence="4 5" key="1">
    <citation type="submission" date="2015-06" db="EMBL/GenBank/DDBJ databases">
        <title>Talaromyces atroroseus IBT 11181 draft genome.</title>
        <authorList>
            <person name="Rasmussen K.B."/>
            <person name="Rasmussen S."/>
            <person name="Petersen B."/>
            <person name="Sicheritz-Ponten T."/>
            <person name="Mortensen U.H."/>
            <person name="Thrane U."/>
        </authorList>
    </citation>
    <scope>NUCLEOTIDE SEQUENCE [LARGE SCALE GENOMIC DNA]</scope>
    <source>
        <strain evidence="4 5">IBT 11181</strain>
    </source>
</reference>
<evidence type="ECO:0000313" key="5">
    <source>
        <dbReference type="Proteomes" id="UP000214365"/>
    </source>
</evidence>
<dbReference type="Pfam" id="PF22664">
    <property type="entry name" value="TRI-like_N"/>
    <property type="match status" value="1"/>
</dbReference>
<name>A0A225ADE0_TALAT</name>
<dbReference type="InterPro" id="IPR039197">
    <property type="entry name" value="Mrs1/Cce1"/>
</dbReference>
<keyword evidence="1" id="KW-0808">Transferase</keyword>